<organism evidence="3">
    <name type="scientific">Amphimedon queenslandica</name>
    <name type="common">Sponge</name>
    <dbReference type="NCBI Taxonomy" id="400682"/>
    <lineage>
        <taxon>Eukaryota</taxon>
        <taxon>Metazoa</taxon>
        <taxon>Porifera</taxon>
        <taxon>Demospongiae</taxon>
        <taxon>Heteroscleromorpha</taxon>
        <taxon>Haplosclerida</taxon>
        <taxon>Niphatidae</taxon>
        <taxon>Amphimedon</taxon>
    </lineage>
</organism>
<dbReference type="InParanoid" id="A0A1X7TK20"/>
<keyword evidence="2" id="KW-0472">Membrane</keyword>
<keyword evidence="2" id="KW-0812">Transmembrane</keyword>
<evidence type="ECO:0000256" key="2">
    <source>
        <dbReference type="SAM" id="Phobius"/>
    </source>
</evidence>
<dbReference type="InterPro" id="IPR036770">
    <property type="entry name" value="Ankyrin_rpt-contain_sf"/>
</dbReference>
<dbReference type="SUPFAM" id="SSF48403">
    <property type="entry name" value="Ankyrin repeat"/>
    <property type="match status" value="1"/>
</dbReference>
<sequence>MREKTEFHEYNPFFGATPLIWAAVSGDILVVTMLLEKGADVTATTNAYLAFSNY</sequence>
<dbReference type="PROSITE" id="PS50297">
    <property type="entry name" value="ANK_REP_REGION"/>
    <property type="match status" value="1"/>
</dbReference>
<reference evidence="3" key="1">
    <citation type="submission" date="2017-05" db="UniProtKB">
        <authorList>
            <consortium name="EnsemblMetazoa"/>
        </authorList>
    </citation>
    <scope>IDENTIFICATION</scope>
</reference>
<feature type="repeat" description="ANK" evidence="1">
    <location>
        <begin position="14"/>
        <end position="46"/>
    </location>
</feature>
<dbReference type="AlphaFoldDB" id="A0A1X7TK20"/>
<accession>A0A1X7TK20</accession>
<dbReference type="InterPro" id="IPR002110">
    <property type="entry name" value="Ankyrin_rpt"/>
</dbReference>
<keyword evidence="1" id="KW-0040">ANK repeat</keyword>
<keyword evidence="2" id="KW-1133">Transmembrane helix</keyword>
<dbReference type="Pfam" id="PF00023">
    <property type="entry name" value="Ank"/>
    <property type="match status" value="1"/>
</dbReference>
<evidence type="ECO:0000256" key="1">
    <source>
        <dbReference type="PROSITE-ProRule" id="PRU00023"/>
    </source>
</evidence>
<proteinExistence type="predicted"/>
<evidence type="ECO:0000313" key="3">
    <source>
        <dbReference type="EnsemblMetazoa" id="Aqu2.1.15210_001"/>
    </source>
</evidence>
<dbReference type="Gene3D" id="1.25.40.20">
    <property type="entry name" value="Ankyrin repeat-containing domain"/>
    <property type="match status" value="1"/>
</dbReference>
<dbReference type="EnsemblMetazoa" id="Aqu2.1.15210_001">
    <property type="protein sequence ID" value="Aqu2.1.15210_001"/>
    <property type="gene ID" value="Aqu2.1.15210"/>
</dbReference>
<feature type="transmembrane region" description="Helical" evidence="2">
    <location>
        <begin position="12"/>
        <end position="35"/>
    </location>
</feature>
<dbReference type="PROSITE" id="PS50088">
    <property type="entry name" value="ANK_REPEAT"/>
    <property type="match status" value="1"/>
</dbReference>
<dbReference type="SMART" id="SM00248">
    <property type="entry name" value="ANK"/>
    <property type="match status" value="1"/>
</dbReference>
<protein>
    <submittedName>
        <fullName evidence="3">Uncharacterized protein</fullName>
    </submittedName>
</protein>
<name>A0A1X7TK20_AMPQE</name>